<evidence type="ECO:0000313" key="3">
    <source>
        <dbReference type="RefSeq" id="XP_026731922.1"/>
    </source>
</evidence>
<proteinExistence type="predicted"/>
<feature type="signal peptide" evidence="1">
    <location>
        <begin position="1"/>
        <end position="19"/>
    </location>
</feature>
<keyword evidence="1" id="KW-0732">Signal</keyword>
<evidence type="ECO:0000256" key="1">
    <source>
        <dbReference type="SAM" id="SignalP"/>
    </source>
</evidence>
<protein>
    <submittedName>
        <fullName evidence="3">Holotricin-3-like</fullName>
    </submittedName>
</protein>
<dbReference type="GeneID" id="113496797"/>
<dbReference type="RefSeq" id="XP_026731922.1">
    <property type="nucleotide sequence ID" value="XM_026876121.1"/>
</dbReference>
<keyword evidence="2" id="KW-1185">Reference proteome</keyword>
<dbReference type="AlphaFoldDB" id="A0A7E5VUJ1"/>
<dbReference type="OrthoDB" id="7460473at2759"/>
<feature type="chain" id="PRO_5028845400" evidence="1">
    <location>
        <begin position="20"/>
        <end position="78"/>
    </location>
</feature>
<sequence length="78" mass="7809">MARFLSFVFVLTIVACVFAAPEPKHYSGSAEAHHGSIGVGSVSGGKFEGGAFSIGHGGNSQGYGTGGSGGQHTGSHYH</sequence>
<dbReference type="PROSITE" id="PS51257">
    <property type="entry name" value="PROKAR_LIPOPROTEIN"/>
    <property type="match status" value="1"/>
</dbReference>
<organism evidence="2 3">
    <name type="scientific">Trichoplusia ni</name>
    <name type="common">Cabbage looper</name>
    <dbReference type="NCBI Taxonomy" id="7111"/>
    <lineage>
        <taxon>Eukaryota</taxon>
        <taxon>Metazoa</taxon>
        <taxon>Ecdysozoa</taxon>
        <taxon>Arthropoda</taxon>
        <taxon>Hexapoda</taxon>
        <taxon>Insecta</taxon>
        <taxon>Pterygota</taxon>
        <taxon>Neoptera</taxon>
        <taxon>Endopterygota</taxon>
        <taxon>Lepidoptera</taxon>
        <taxon>Glossata</taxon>
        <taxon>Ditrysia</taxon>
        <taxon>Noctuoidea</taxon>
        <taxon>Noctuidae</taxon>
        <taxon>Plusiinae</taxon>
        <taxon>Trichoplusia</taxon>
    </lineage>
</organism>
<gene>
    <name evidence="3" type="primary">LOC113496797</name>
</gene>
<dbReference type="KEGG" id="tnl:113496797"/>
<name>A0A7E5VUJ1_TRINI</name>
<dbReference type="Proteomes" id="UP000322000">
    <property type="component" value="Chromosome 8"/>
</dbReference>
<reference evidence="3" key="1">
    <citation type="submission" date="2025-08" db="UniProtKB">
        <authorList>
            <consortium name="RefSeq"/>
        </authorList>
    </citation>
    <scope>IDENTIFICATION</scope>
</reference>
<dbReference type="InParanoid" id="A0A7E5VUJ1"/>
<evidence type="ECO:0000313" key="2">
    <source>
        <dbReference type="Proteomes" id="UP000322000"/>
    </source>
</evidence>
<accession>A0A7E5VUJ1</accession>